<dbReference type="EMBL" id="LRGB01003123">
    <property type="protein sequence ID" value="KZS04332.1"/>
    <property type="molecule type" value="Genomic_DNA"/>
</dbReference>
<dbReference type="Proteomes" id="UP000076858">
    <property type="component" value="Unassembled WGS sequence"/>
</dbReference>
<comment type="caution">
    <text evidence="1">The sequence shown here is derived from an EMBL/GenBank/DDBJ whole genome shotgun (WGS) entry which is preliminary data.</text>
</comment>
<accession>A0A164LQF0</accession>
<protein>
    <submittedName>
        <fullName evidence="1">Uncharacterized protein</fullName>
    </submittedName>
</protein>
<gene>
    <name evidence="1" type="ORF">APZ42_032626</name>
</gene>
<reference evidence="1 2" key="1">
    <citation type="submission" date="2016-03" db="EMBL/GenBank/DDBJ databases">
        <title>EvidentialGene: Evidence-directed Construction of Genes on Genomes.</title>
        <authorList>
            <person name="Gilbert D.G."/>
            <person name="Choi J.-H."/>
            <person name="Mockaitis K."/>
            <person name="Colbourne J."/>
            <person name="Pfrender M."/>
        </authorList>
    </citation>
    <scope>NUCLEOTIDE SEQUENCE [LARGE SCALE GENOMIC DNA]</scope>
    <source>
        <strain evidence="1 2">Xinb3</strain>
        <tissue evidence="1">Complete organism</tissue>
    </source>
</reference>
<organism evidence="1 2">
    <name type="scientific">Daphnia magna</name>
    <dbReference type="NCBI Taxonomy" id="35525"/>
    <lineage>
        <taxon>Eukaryota</taxon>
        <taxon>Metazoa</taxon>
        <taxon>Ecdysozoa</taxon>
        <taxon>Arthropoda</taxon>
        <taxon>Crustacea</taxon>
        <taxon>Branchiopoda</taxon>
        <taxon>Diplostraca</taxon>
        <taxon>Cladocera</taxon>
        <taxon>Anomopoda</taxon>
        <taxon>Daphniidae</taxon>
        <taxon>Daphnia</taxon>
    </lineage>
</organism>
<evidence type="ECO:0000313" key="1">
    <source>
        <dbReference type="EMBL" id="KZS04332.1"/>
    </source>
</evidence>
<proteinExistence type="predicted"/>
<sequence length="79" mass="9138">MRSFSIPTKCCCFVHRSLFSRLVEASAAPSSVICLSTNHVRPKIVDIVKTRCCFIRSYLFSIRCPSYLPQYANDRRRCM</sequence>
<evidence type="ECO:0000313" key="2">
    <source>
        <dbReference type="Proteomes" id="UP000076858"/>
    </source>
</evidence>
<keyword evidence="2" id="KW-1185">Reference proteome</keyword>
<dbReference type="AlphaFoldDB" id="A0A164LQF0"/>
<name>A0A164LQF0_9CRUS</name>